<sequence>MTTEPTARPLVTVLGATGFVGSAVLAALAGREVRLRAVARRPAAVPDGARAEVEVVTADLTDREALARAVEDADVVIHTLLCEGGWRAAAEPGGERVNVGVMRDLLDVVAAPGRPPLVIYAGAASQVGAPPREPLDGSEADRPGTVYDEQKLAAERLLLEASEAGLVRGVCLRLPTVYGEGTVPGTADRGVVAAMARRALAGQEITLWHDGTVRRDLVHIADIAAAFVAALDRPGELAGRAWLLGAGRGDALGDVFRTVARHAAARTGAPAVPVVSVEPPAHAPKTDFLSVTIDSTAFRSVTGWRPQVPLDEGLERTVAALSHAVPHDHR</sequence>
<dbReference type="InterPro" id="IPR036291">
    <property type="entry name" value="NAD(P)-bd_dom_sf"/>
</dbReference>
<evidence type="ECO:0000313" key="2">
    <source>
        <dbReference type="EMBL" id="TQK79276.1"/>
    </source>
</evidence>
<dbReference type="Pfam" id="PF01370">
    <property type="entry name" value="Epimerase"/>
    <property type="match status" value="1"/>
</dbReference>
<dbReference type="AlphaFoldDB" id="A0A542SXD6"/>
<accession>A0A542SXD6</accession>
<proteinExistence type="predicted"/>
<feature type="domain" description="NAD-dependent epimerase/dehydratase" evidence="1">
    <location>
        <begin position="11"/>
        <end position="244"/>
    </location>
</feature>
<evidence type="ECO:0000259" key="1">
    <source>
        <dbReference type="Pfam" id="PF01370"/>
    </source>
</evidence>
<dbReference type="InterPro" id="IPR051783">
    <property type="entry name" value="NAD(P)-dependent_oxidoreduct"/>
</dbReference>
<dbReference type="InterPro" id="IPR001509">
    <property type="entry name" value="Epimerase_deHydtase"/>
</dbReference>
<protein>
    <submittedName>
        <fullName evidence="2">Reductase EvaE/reductase VcaE</fullName>
    </submittedName>
</protein>
<organism evidence="2 3">
    <name type="scientific">Streptomyces puniciscabiei</name>
    <dbReference type="NCBI Taxonomy" id="164348"/>
    <lineage>
        <taxon>Bacteria</taxon>
        <taxon>Bacillati</taxon>
        <taxon>Actinomycetota</taxon>
        <taxon>Actinomycetes</taxon>
        <taxon>Kitasatosporales</taxon>
        <taxon>Streptomycetaceae</taxon>
        <taxon>Streptomyces</taxon>
    </lineage>
</organism>
<dbReference type="PANTHER" id="PTHR48079">
    <property type="entry name" value="PROTEIN YEEZ"/>
    <property type="match status" value="1"/>
</dbReference>
<dbReference type="PANTHER" id="PTHR48079:SF6">
    <property type="entry name" value="NAD(P)-BINDING DOMAIN-CONTAINING PROTEIN-RELATED"/>
    <property type="match status" value="1"/>
</dbReference>
<dbReference type="Gene3D" id="3.40.50.720">
    <property type="entry name" value="NAD(P)-binding Rossmann-like Domain"/>
    <property type="match status" value="1"/>
</dbReference>
<dbReference type="OrthoDB" id="3288614at2"/>
<dbReference type="GO" id="GO:0005737">
    <property type="term" value="C:cytoplasm"/>
    <property type="evidence" value="ECO:0007669"/>
    <property type="project" value="TreeGrafter"/>
</dbReference>
<dbReference type="RefSeq" id="WP_055705664.1">
    <property type="nucleotide sequence ID" value="NZ_JBPJFI010000003.1"/>
</dbReference>
<dbReference type="SUPFAM" id="SSF51735">
    <property type="entry name" value="NAD(P)-binding Rossmann-fold domains"/>
    <property type="match status" value="1"/>
</dbReference>
<dbReference type="Proteomes" id="UP000318103">
    <property type="component" value="Unassembled WGS sequence"/>
</dbReference>
<dbReference type="GO" id="GO:0004029">
    <property type="term" value="F:aldehyde dehydrogenase (NAD+) activity"/>
    <property type="evidence" value="ECO:0007669"/>
    <property type="project" value="TreeGrafter"/>
</dbReference>
<reference evidence="2 3" key="1">
    <citation type="submission" date="2019-06" db="EMBL/GenBank/DDBJ databases">
        <title>Sequencing the genomes of 1000 actinobacteria strains.</title>
        <authorList>
            <person name="Klenk H.-P."/>
        </authorList>
    </citation>
    <scope>NUCLEOTIDE SEQUENCE [LARGE SCALE GENOMIC DNA]</scope>
    <source>
        <strain evidence="2 3">DSM 41929</strain>
    </source>
</reference>
<comment type="caution">
    <text evidence="2">The sequence shown here is derived from an EMBL/GenBank/DDBJ whole genome shotgun (WGS) entry which is preliminary data.</text>
</comment>
<name>A0A542SXD6_9ACTN</name>
<gene>
    <name evidence="2" type="ORF">FB563_8271</name>
</gene>
<keyword evidence="3" id="KW-1185">Reference proteome</keyword>
<dbReference type="EMBL" id="VFNX01000007">
    <property type="protein sequence ID" value="TQK79276.1"/>
    <property type="molecule type" value="Genomic_DNA"/>
</dbReference>
<evidence type="ECO:0000313" key="3">
    <source>
        <dbReference type="Proteomes" id="UP000318103"/>
    </source>
</evidence>